<dbReference type="InterPro" id="IPR005471">
    <property type="entry name" value="Tscrpt_reg_IclR_N"/>
</dbReference>
<dbReference type="SUPFAM" id="SSF46785">
    <property type="entry name" value="Winged helix' DNA-binding domain"/>
    <property type="match status" value="1"/>
</dbReference>
<gene>
    <name evidence="3" type="ORF">BBK14_06555</name>
</gene>
<feature type="region of interest" description="Disordered" evidence="1">
    <location>
        <begin position="120"/>
        <end position="145"/>
    </location>
</feature>
<organism evidence="3 4">
    <name type="scientific">Parafrankia soli</name>
    <dbReference type="NCBI Taxonomy" id="2599596"/>
    <lineage>
        <taxon>Bacteria</taxon>
        <taxon>Bacillati</taxon>
        <taxon>Actinomycetota</taxon>
        <taxon>Actinomycetes</taxon>
        <taxon>Frankiales</taxon>
        <taxon>Frankiaceae</taxon>
        <taxon>Parafrankia</taxon>
    </lineage>
</organism>
<dbReference type="InterPro" id="IPR036390">
    <property type="entry name" value="WH_DNA-bd_sf"/>
</dbReference>
<dbReference type="CDD" id="cd00090">
    <property type="entry name" value="HTH_ARSR"/>
    <property type="match status" value="1"/>
</dbReference>
<dbReference type="Proteomes" id="UP000179769">
    <property type="component" value="Unassembled WGS sequence"/>
</dbReference>
<dbReference type="InterPro" id="IPR011991">
    <property type="entry name" value="ArsR-like_HTH"/>
</dbReference>
<evidence type="ECO:0000256" key="1">
    <source>
        <dbReference type="SAM" id="MobiDB-lite"/>
    </source>
</evidence>
<dbReference type="Gene3D" id="1.10.10.10">
    <property type="entry name" value="Winged helix-like DNA-binding domain superfamily/Winged helix DNA-binding domain"/>
    <property type="match status" value="1"/>
</dbReference>
<evidence type="ECO:0000313" key="3">
    <source>
        <dbReference type="EMBL" id="OHV22440.1"/>
    </source>
</evidence>
<dbReference type="RefSeq" id="WP_071066082.1">
    <property type="nucleotide sequence ID" value="NZ_MAXA01000246.1"/>
</dbReference>
<accession>A0A1S1PL93</accession>
<dbReference type="Pfam" id="PF09339">
    <property type="entry name" value="HTH_IclR"/>
    <property type="match status" value="1"/>
</dbReference>
<proteinExistence type="predicted"/>
<evidence type="ECO:0000313" key="4">
    <source>
        <dbReference type="Proteomes" id="UP000179769"/>
    </source>
</evidence>
<dbReference type="AlphaFoldDB" id="A0A1S1PL93"/>
<dbReference type="OrthoDB" id="3399802at2"/>
<name>A0A1S1PL93_9ACTN</name>
<protein>
    <submittedName>
        <fullName evidence="3">Transcriptional regulator</fullName>
    </submittedName>
</protein>
<dbReference type="InterPro" id="IPR036388">
    <property type="entry name" value="WH-like_DNA-bd_sf"/>
</dbReference>
<feature type="region of interest" description="Disordered" evidence="1">
    <location>
        <begin position="54"/>
        <end position="80"/>
    </location>
</feature>
<keyword evidence="4" id="KW-1185">Reference proteome</keyword>
<comment type="caution">
    <text evidence="3">The sequence shown here is derived from an EMBL/GenBank/DDBJ whole genome shotgun (WGS) entry which is preliminary data.</text>
</comment>
<sequence length="239" mass="25437">MRSDPRPAAAGRRHDVLRVLKAANGPRSITQIATSLGVHPNTVRFHLDTLVENGQVERAPSDRDRPGRPPSLFRARRGMDRTGPRHYRLLAEILAENLAAEPDPGARAVAAGHAWGRGLAAATPGASSEQRPVGRGDGGDITGPAEPAERLVRLLDYLGFAPDPPDTATSAGADLRVGLRHCPFLDLAETMARVVCPIHLGVMRGALEAWAAPLTVDRLEPFAEPDLCLAHLVPARAGS</sequence>
<dbReference type="EMBL" id="MAXA01000246">
    <property type="protein sequence ID" value="OHV22440.1"/>
    <property type="molecule type" value="Genomic_DNA"/>
</dbReference>
<feature type="domain" description="HTH iclR-type" evidence="2">
    <location>
        <begin position="15"/>
        <end position="59"/>
    </location>
</feature>
<reference evidence="4" key="1">
    <citation type="submission" date="2016-07" db="EMBL/GenBank/DDBJ databases">
        <title>Frankia sp. NRRL B-16219 Genome sequencing.</title>
        <authorList>
            <person name="Ghodhbane-Gtari F."/>
            <person name="Swanson E."/>
            <person name="Gueddou A."/>
            <person name="Louati M."/>
            <person name="Nouioui I."/>
            <person name="Hezbri K."/>
            <person name="Abebe-Akele F."/>
            <person name="Simpson S."/>
            <person name="Morris K."/>
            <person name="Thomas K."/>
            <person name="Gtari M."/>
            <person name="Tisa L.S."/>
        </authorList>
    </citation>
    <scope>NUCLEOTIDE SEQUENCE [LARGE SCALE GENOMIC DNA]</scope>
    <source>
        <strain evidence="4">NRRL B-16219</strain>
    </source>
</reference>
<evidence type="ECO:0000259" key="2">
    <source>
        <dbReference type="Pfam" id="PF09339"/>
    </source>
</evidence>